<dbReference type="Proteomes" id="UP000664628">
    <property type="component" value="Unassembled WGS sequence"/>
</dbReference>
<keyword evidence="2" id="KW-1185">Reference proteome</keyword>
<dbReference type="EMBL" id="JAFMYW010000010">
    <property type="protein sequence ID" value="MBO0952159.1"/>
    <property type="molecule type" value="Genomic_DNA"/>
</dbReference>
<organism evidence="1 2">
    <name type="scientific">Fibrella forsythiae</name>
    <dbReference type="NCBI Taxonomy" id="2817061"/>
    <lineage>
        <taxon>Bacteria</taxon>
        <taxon>Pseudomonadati</taxon>
        <taxon>Bacteroidota</taxon>
        <taxon>Cytophagia</taxon>
        <taxon>Cytophagales</taxon>
        <taxon>Spirosomataceae</taxon>
        <taxon>Fibrella</taxon>
    </lineage>
</organism>
<evidence type="ECO:0000313" key="2">
    <source>
        <dbReference type="Proteomes" id="UP000664628"/>
    </source>
</evidence>
<gene>
    <name evidence="1" type="ORF">J2I46_26495</name>
</gene>
<name>A0ABS3JQ74_9BACT</name>
<evidence type="ECO:0000313" key="1">
    <source>
        <dbReference type="EMBL" id="MBO0952159.1"/>
    </source>
</evidence>
<reference evidence="1 2" key="1">
    <citation type="submission" date="2021-03" db="EMBL/GenBank/DDBJ databases">
        <title>Fibrella sp. HMF5405 genome sequencing and assembly.</title>
        <authorList>
            <person name="Kang H."/>
            <person name="Kim H."/>
            <person name="Bae S."/>
            <person name="Joh K."/>
        </authorList>
    </citation>
    <scope>NUCLEOTIDE SEQUENCE [LARGE SCALE GENOMIC DNA]</scope>
    <source>
        <strain evidence="1 2">HMF5405</strain>
    </source>
</reference>
<dbReference type="RefSeq" id="WP_207332114.1">
    <property type="nucleotide sequence ID" value="NZ_JAFMYW010000010.1"/>
</dbReference>
<accession>A0ABS3JQ74</accession>
<sequence length="134" mass="15034">MEEDPDFELKISATIHGEDFMPRKLLSMSKLIFDDCQEKGDEYVRKTHKGIHQSGLATLSVAVKSLSERNSQFDSLLAMIVDNYKAIKDSGGISISIWVAVFRSIQGNWEATPEQIQKIASFNGSLAVTYYREA</sequence>
<protein>
    <submittedName>
        <fullName evidence="1">Uncharacterized protein</fullName>
    </submittedName>
</protein>
<proteinExistence type="predicted"/>
<comment type="caution">
    <text evidence="1">The sequence shown here is derived from an EMBL/GenBank/DDBJ whole genome shotgun (WGS) entry which is preliminary data.</text>
</comment>